<gene>
    <name evidence="2" type="ORF">NIES2135_53350</name>
</gene>
<keyword evidence="3" id="KW-1185">Reference proteome</keyword>
<dbReference type="AlphaFoldDB" id="A0A1Z4JNY2"/>
<proteinExistence type="predicted"/>
<dbReference type="EMBL" id="AP018203">
    <property type="protein sequence ID" value="BAY58462.1"/>
    <property type="molecule type" value="Genomic_DNA"/>
</dbReference>
<evidence type="ECO:0000256" key="1">
    <source>
        <dbReference type="SAM" id="MobiDB-lite"/>
    </source>
</evidence>
<sequence length="479" mass="54681">MATPTRRNLIQRLWSFFTAGTLTSADNSSLQGSQYPIGNRQRRRSTLPLPEQPIRPIYGDLSISQELVEMRTWSYEMRHSISILSRDCFQQIDGRSASWRIAETLEDGRKVHPDVIAIGRDIAARRNGKTLVLGGDRLQRAARDMMSYGDGFLEFAIEREGIGPNDWGISRSLYLPSLSMFVDEDEHEEPGMYRQQERITPSDTDRLIHPVKMLQFSYEKDRLYGNPISFQSSEPWRKIKAASPDLEDAAREVAIAPWLHVMPPDKDERYREQYQQRHESLLNDGIVTNLYLLSGADVRKAMSGVNVLKPLVDYYLSLRYQMLPPGLPHYLFPGLGLESNSGKEIANQPALAYARMIANLRSHLSEQIKWSVSVEIVLKKGWDFYISDGQYFDIAWGDWFVTGFEQMQQSSQPTPTEQALLNASLILRDPSVEDLPAIDAALLTLNLRMSDGVSDQDFRRLWDAAVELRSVRNQIKVPV</sequence>
<accession>A0A1Z4JNY2</accession>
<dbReference type="Proteomes" id="UP000217895">
    <property type="component" value="Chromosome"/>
</dbReference>
<evidence type="ECO:0000313" key="2">
    <source>
        <dbReference type="EMBL" id="BAY58462.1"/>
    </source>
</evidence>
<protein>
    <submittedName>
        <fullName evidence="2">Uncharacterized protein</fullName>
    </submittedName>
</protein>
<evidence type="ECO:0000313" key="3">
    <source>
        <dbReference type="Proteomes" id="UP000217895"/>
    </source>
</evidence>
<feature type="region of interest" description="Disordered" evidence="1">
    <location>
        <begin position="28"/>
        <end position="49"/>
    </location>
</feature>
<reference evidence="2 3" key="1">
    <citation type="submission" date="2017-06" db="EMBL/GenBank/DDBJ databases">
        <title>Genome sequencing of cyanobaciteial culture collection at National Institute for Environmental Studies (NIES).</title>
        <authorList>
            <person name="Hirose Y."/>
            <person name="Shimura Y."/>
            <person name="Fujisawa T."/>
            <person name="Nakamura Y."/>
            <person name="Kawachi M."/>
        </authorList>
    </citation>
    <scope>NUCLEOTIDE SEQUENCE [LARGE SCALE GENOMIC DNA]</scope>
    <source>
        <strain evidence="2 3">NIES-2135</strain>
    </source>
</reference>
<name>A0A1Z4JNY2_LEPBY</name>
<organism evidence="2 3">
    <name type="scientific">Leptolyngbya boryana NIES-2135</name>
    <dbReference type="NCBI Taxonomy" id="1973484"/>
    <lineage>
        <taxon>Bacteria</taxon>
        <taxon>Bacillati</taxon>
        <taxon>Cyanobacteriota</taxon>
        <taxon>Cyanophyceae</taxon>
        <taxon>Leptolyngbyales</taxon>
        <taxon>Leptolyngbyaceae</taxon>
        <taxon>Leptolyngbya group</taxon>
        <taxon>Leptolyngbya</taxon>
    </lineage>
</organism>